<dbReference type="Gene3D" id="3.30.2310.20">
    <property type="entry name" value="RelE-like"/>
    <property type="match status" value="1"/>
</dbReference>
<organism evidence="1 2">
    <name type="scientific">Mucilaginibacter gilvus</name>
    <dbReference type="NCBI Taxonomy" id="2305909"/>
    <lineage>
        <taxon>Bacteria</taxon>
        <taxon>Pseudomonadati</taxon>
        <taxon>Bacteroidota</taxon>
        <taxon>Sphingobacteriia</taxon>
        <taxon>Sphingobacteriales</taxon>
        <taxon>Sphingobacteriaceae</taxon>
        <taxon>Mucilaginibacter</taxon>
    </lineage>
</organism>
<dbReference type="SUPFAM" id="SSF143011">
    <property type="entry name" value="RelE-like"/>
    <property type="match status" value="1"/>
</dbReference>
<dbReference type="RefSeq" id="WP_128532825.1">
    <property type="nucleotide sequence ID" value="NZ_SBIW01000002.1"/>
</dbReference>
<dbReference type="EMBL" id="SBIW01000002">
    <property type="protein sequence ID" value="RWY55799.1"/>
    <property type="molecule type" value="Genomic_DNA"/>
</dbReference>
<sequence>MIVSIRHKGLRQYFEKGDASKLQPQNLSKIRLILTRLHAAKVINDLNVPGYALHQLTGELKTFWAVKVDKNYRIIFQLISENVYEVDYLDYH</sequence>
<proteinExistence type="predicted"/>
<evidence type="ECO:0000313" key="2">
    <source>
        <dbReference type="Proteomes" id="UP000286701"/>
    </source>
</evidence>
<evidence type="ECO:0000313" key="1">
    <source>
        <dbReference type="EMBL" id="RWY55799.1"/>
    </source>
</evidence>
<reference evidence="1 2" key="1">
    <citation type="submission" date="2019-01" db="EMBL/GenBank/DDBJ databases">
        <title>Mucilaginibacter antarcticum sp. nov., isolated from antarctic soil.</title>
        <authorList>
            <person name="Yan Y.-Q."/>
            <person name="Du Z.-J."/>
        </authorList>
    </citation>
    <scope>NUCLEOTIDE SEQUENCE [LARGE SCALE GENOMIC DNA]</scope>
    <source>
        <strain evidence="1 2">F01003</strain>
    </source>
</reference>
<dbReference type="InterPro" id="IPR007711">
    <property type="entry name" value="HigB-1"/>
</dbReference>
<dbReference type="OrthoDB" id="9801102at2"/>
<dbReference type="InterPro" id="IPR035093">
    <property type="entry name" value="RelE/ParE_toxin_dom_sf"/>
</dbReference>
<dbReference type="Pfam" id="PF05015">
    <property type="entry name" value="HigB-like_toxin"/>
    <property type="match status" value="1"/>
</dbReference>
<accession>A0A3S3XD67</accession>
<keyword evidence="2" id="KW-1185">Reference proteome</keyword>
<comment type="caution">
    <text evidence="1">The sequence shown here is derived from an EMBL/GenBank/DDBJ whole genome shotgun (WGS) entry which is preliminary data.</text>
</comment>
<protein>
    <submittedName>
        <fullName evidence="1">Peptidase</fullName>
    </submittedName>
</protein>
<dbReference type="AlphaFoldDB" id="A0A3S3XD67"/>
<gene>
    <name evidence="1" type="ORF">EPL05_05335</name>
</gene>
<name>A0A3S3XD67_9SPHI</name>
<dbReference type="PANTHER" id="PTHR40266:SF2">
    <property type="entry name" value="TOXIN HIGB-1"/>
    <property type="match status" value="1"/>
</dbReference>
<dbReference type="Proteomes" id="UP000286701">
    <property type="component" value="Unassembled WGS sequence"/>
</dbReference>
<dbReference type="PANTHER" id="PTHR40266">
    <property type="entry name" value="TOXIN HIGB-1"/>
    <property type="match status" value="1"/>
</dbReference>